<comment type="caution">
    <text evidence="1">The sequence shown here is derived from an EMBL/GenBank/DDBJ whole genome shotgun (WGS) entry which is preliminary data.</text>
</comment>
<dbReference type="Proteomes" id="UP000814033">
    <property type="component" value="Unassembled WGS sequence"/>
</dbReference>
<evidence type="ECO:0000313" key="1">
    <source>
        <dbReference type="EMBL" id="KAI0039351.1"/>
    </source>
</evidence>
<keyword evidence="2" id="KW-1185">Reference proteome</keyword>
<organism evidence="1 2">
    <name type="scientific">Auriscalpium vulgare</name>
    <dbReference type="NCBI Taxonomy" id="40419"/>
    <lineage>
        <taxon>Eukaryota</taxon>
        <taxon>Fungi</taxon>
        <taxon>Dikarya</taxon>
        <taxon>Basidiomycota</taxon>
        <taxon>Agaricomycotina</taxon>
        <taxon>Agaricomycetes</taxon>
        <taxon>Russulales</taxon>
        <taxon>Auriscalpiaceae</taxon>
        <taxon>Auriscalpium</taxon>
    </lineage>
</organism>
<protein>
    <submittedName>
        <fullName evidence="1">Uncharacterized protein</fullName>
    </submittedName>
</protein>
<reference evidence="1" key="1">
    <citation type="submission" date="2021-02" db="EMBL/GenBank/DDBJ databases">
        <authorList>
            <consortium name="DOE Joint Genome Institute"/>
            <person name="Ahrendt S."/>
            <person name="Looney B.P."/>
            <person name="Miyauchi S."/>
            <person name="Morin E."/>
            <person name="Drula E."/>
            <person name="Courty P.E."/>
            <person name="Chicoki N."/>
            <person name="Fauchery L."/>
            <person name="Kohler A."/>
            <person name="Kuo A."/>
            <person name="Labutti K."/>
            <person name="Pangilinan J."/>
            <person name="Lipzen A."/>
            <person name="Riley R."/>
            <person name="Andreopoulos W."/>
            <person name="He G."/>
            <person name="Johnson J."/>
            <person name="Barry K.W."/>
            <person name="Grigoriev I.V."/>
            <person name="Nagy L."/>
            <person name="Hibbett D."/>
            <person name="Henrissat B."/>
            <person name="Matheny P.B."/>
            <person name="Labbe J."/>
            <person name="Martin F."/>
        </authorList>
    </citation>
    <scope>NUCLEOTIDE SEQUENCE</scope>
    <source>
        <strain evidence="1">FP105234-sp</strain>
    </source>
</reference>
<dbReference type="EMBL" id="MU276316">
    <property type="protein sequence ID" value="KAI0039351.1"/>
    <property type="molecule type" value="Genomic_DNA"/>
</dbReference>
<evidence type="ECO:0000313" key="2">
    <source>
        <dbReference type="Proteomes" id="UP000814033"/>
    </source>
</evidence>
<gene>
    <name evidence="1" type="ORF">FA95DRAFT_1030713</name>
</gene>
<sequence length="230" mass="25235">MRINPQPLVLRRNHVAEVQLFVTKPAFGSGVVLRTAAQVSKFRTQGSHDHPQASCPAIVKSYLCETLARRGVLPEFITATASAPLMRNASGYSRFVRAQAVLMRTARMVRALHPWRARKGWGRDADLYQGRDAKGMSKARTGRQLSLGRATPAVPVRIDGPCVGPSSRTTTKTLSSSHNVTGRHRLFPDRRHLRVKRPRYPPAASDQARSPSSISEPVTHLPSSSSNSDG</sequence>
<accession>A0ACB8R6U8</accession>
<name>A0ACB8R6U8_9AGAM</name>
<proteinExistence type="predicted"/>
<reference evidence="1" key="2">
    <citation type="journal article" date="2022" name="New Phytol.">
        <title>Evolutionary transition to the ectomycorrhizal habit in the genomes of a hyperdiverse lineage of mushroom-forming fungi.</title>
        <authorList>
            <person name="Looney B."/>
            <person name="Miyauchi S."/>
            <person name="Morin E."/>
            <person name="Drula E."/>
            <person name="Courty P.E."/>
            <person name="Kohler A."/>
            <person name="Kuo A."/>
            <person name="LaButti K."/>
            <person name="Pangilinan J."/>
            <person name="Lipzen A."/>
            <person name="Riley R."/>
            <person name="Andreopoulos W."/>
            <person name="He G."/>
            <person name="Johnson J."/>
            <person name="Nolan M."/>
            <person name="Tritt A."/>
            <person name="Barry K.W."/>
            <person name="Grigoriev I.V."/>
            <person name="Nagy L.G."/>
            <person name="Hibbett D."/>
            <person name="Henrissat B."/>
            <person name="Matheny P.B."/>
            <person name="Labbe J."/>
            <person name="Martin F.M."/>
        </authorList>
    </citation>
    <scope>NUCLEOTIDE SEQUENCE</scope>
    <source>
        <strain evidence="1">FP105234-sp</strain>
    </source>
</reference>